<feature type="region of interest" description="Disordered" evidence="1">
    <location>
        <begin position="384"/>
        <end position="515"/>
    </location>
</feature>
<protein>
    <submittedName>
        <fullName evidence="2">Uncharacterized protein</fullName>
    </submittedName>
</protein>
<feature type="compositionally biased region" description="Basic and acidic residues" evidence="1">
    <location>
        <begin position="259"/>
        <end position="273"/>
    </location>
</feature>
<feature type="compositionally biased region" description="Polar residues" evidence="1">
    <location>
        <begin position="550"/>
        <end position="560"/>
    </location>
</feature>
<feature type="region of interest" description="Disordered" evidence="1">
    <location>
        <begin position="708"/>
        <end position="737"/>
    </location>
</feature>
<evidence type="ECO:0000313" key="3">
    <source>
        <dbReference type="Proteomes" id="UP000294003"/>
    </source>
</evidence>
<reference evidence="2 3" key="1">
    <citation type="submission" date="2018-06" db="EMBL/GenBank/DDBJ databases">
        <title>Complete Genomes of Monosporascus.</title>
        <authorList>
            <person name="Robinson A.J."/>
            <person name="Natvig D.O."/>
        </authorList>
    </citation>
    <scope>NUCLEOTIDE SEQUENCE [LARGE SCALE GENOMIC DNA]</scope>
    <source>
        <strain evidence="2 3">CBS 609.92</strain>
    </source>
</reference>
<feature type="compositionally biased region" description="Low complexity" evidence="1">
    <location>
        <begin position="446"/>
        <end position="461"/>
    </location>
</feature>
<feature type="region of interest" description="Disordered" evidence="1">
    <location>
        <begin position="198"/>
        <end position="368"/>
    </location>
</feature>
<proteinExistence type="predicted"/>
<feature type="compositionally biased region" description="Polar residues" evidence="1">
    <location>
        <begin position="246"/>
        <end position="257"/>
    </location>
</feature>
<feature type="compositionally biased region" description="Low complexity" evidence="1">
    <location>
        <begin position="622"/>
        <end position="637"/>
    </location>
</feature>
<feature type="compositionally biased region" description="Polar residues" evidence="1">
    <location>
        <begin position="393"/>
        <end position="404"/>
    </location>
</feature>
<dbReference type="EMBL" id="QJNS01000023">
    <property type="protein sequence ID" value="RYO92877.1"/>
    <property type="molecule type" value="Genomic_DNA"/>
</dbReference>
<feature type="region of interest" description="Disordered" evidence="1">
    <location>
        <begin position="539"/>
        <end position="649"/>
    </location>
</feature>
<evidence type="ECO:0000256" key="1">
    <source>
        <dbReference type="SAM" id="MobiDB-lite"/>
    </source>
</evidence>
<feature type="compositionally biased region" description="Polar residues" evidence="1">
    <location>
        <begin position="54"/>
        <end position="67"/>
    </location>
</feature>
<feature type="compositionally biased region" description="Polar residues" evidence="1">
    <location>
        <begin position="499"/>
        <end position="515"/>
    </location>
</feature>
<keyword evidence="3" id="KW-1185">Reference proteome</keyword>
<feature type="compositionally biased region" description="Basic and acidic residues" evidence="1">
    <location>
        <begin position="75"/>
        <end position="86"/>
    </location>
</feature>
<comment type="caution">
    <text evidence="2">The sequence shown here is derived from an EMBL/GenBank/DDBJ whole genome shotgun (WGS) entry which is preliminary data.</text>
</comment>
<gene>
    <name evidence="2" type="ORF">DL762_001368</name>
</gene>
<feature type="compositionally biased region" description="Basic and acidic residues" evidence="1">
    <location>
        <begin position="583"/>
        <end position="597"/>
    </location>
</feature>
<feature type="region of interest" description="Disordered" evidence="1">
    <location>
        <begin position="54"/>
        <end position="163"/>
    </location>
</feature>
<feature type="compositionally biased region" description="Basic and acidic residues" evidence="1">
    <location>
        <begin position="406"/>
        <end position="415"/>
    </location>
</feature>
<feature type="compositionally biased region" description="Basic and acidic residues" evidence="1">
    <location>
        <begin position="325"/>
        <end position="344"/>
    </location>
</feature>
<accession>A0ABY0HGD5</accession>
<feature type="compositionally biased region" description="Low complexity" evidence="1">
    <location>
        <begin position="478"/>
        <end position="498"/>
    </location>
</feature>
<evidence type="ECO:0000313" key="2">
    <source>
        <dbReference type="EMBL" id="RYO92877.1"/>
    </source>
</evidence>
<sequence length="776" mass="84460">MGFLSFLLRKSRSTNDARGLGALKSQAYEATVPANPPILGTYPMAGNGVNATREFQSSHSNINQTLPKPSAPRLVDPEVRSRERPRTAPSEQPSGGPSLPGADSQARAGLRKLPAKRQGPPSELPPEVRATLATDHHRTLSPPPLAFARDRTPSLFSSGSANSKGFVDLLDAQSAIRPSDFYGRVKAAGAKDYGEDVASRNIGENGLDIDSPEAHYLRVPRQPTPDDHFPKISVTSTANRRKSLHSYITASSSTPRSDNPPRGRKSQEPDTRISHNPLQQRSKDILETDSDFVIQPSVSKKANRITEKDREPVTPWDALDLEPIQPHDRRDSDLSMTSWEEHQVPVKPASRRRTVHYAPSPTLAKPASKRYTLQSLQNIQTHNQEFFRRGSDSSRQTELTTPKSSELVRPRRDLGTHTSPRVSPSPQKPPPAAEFNSPPKYLGGLSESVRSARARSIASTSNKSVKQPHIEVPVPEQSSSLRNYSLSSETTTYSSLSSNPCRPQSRHTPSTSIDLTPTVPSFNFANFSQATLPPTMNAATQKGQAMEAMQGSSPAKSVSKSQRRQPPPPSGIDDYASSDDSPENPHKPTAESEKDLLFAENGYGSHGSQLPGLPGLFDAAVPRPTTSQSSQTRSARALHVTSSSLDSEDSFLGFTSAYSQEPVESGYLGMSSGLRVPQPSHTIAAGVDGSVPDDSSDEELNFDIPRNRTASVRQSPARSRRRRGTANETIEEEEREPAVADLATITRLRRQIRSMRGISIVVPAGDQSGRPSDVER</sequence>
<feature type="compositionally biased region" description="Polar residues" evidence="1">
    <location>
        <begin position="154"/>
        <end position="163"/>
    </location>
</feature>
<organism evidence="2 3">
    <name type="scientific">Monosporascus cannonballus</name>
    <dbReference type="NCBI Taxonomy" id="155416"/>
    <lineage>
        <taxon>Eukaryota</taxon>
        <taxon>Fungi</taxon>
        <taxon>Dikarya</taxon>
        <taxon>Ascomycota</taxon>
        <taxon>Pezizomycotina</taxon>
        <taxon>Sordariomycetes</taxon>
        <taxon>Xylariomycetidae</taxon>
        <taxon>Xylariales</taxon>
        <taxon>Xylariales incertae sedis</taxon>
        <taxon>Monosporascus</taxon>
    </lineage>
</organism>
<dbReference type="Proteomes" id="UP000294003">
    <property type="component" value="Unassembled WGS sequence"/>
</dbReference>
<name>A0ABY0HGD5_9PEZI</name>